<dbReference type="Proteomes" id="UP001196413">
    <property type="component" value="Unassembled WGS sequence"/>
</dbReference>
<keyword evidence="2" id="KW-1185">Reference proteome</keyword>
<reference evidence="1" key="1">
    <citation type="submission" date="2021-06" db="EMBL/GenBank/DDBJ databases">
        <title>Parelaphostrongylus tenuis whole genome reference sequence.</title>
        <authorList>
            <person name="Garwood T.J."/>
            <person name="Larsen P.A."/>
            <person name="Fountain-Jones N.M."/>
            <person name="Garbe J.R."/>
            <person name="Macchietto M.G."/>
            <person name="Kania S.A."/>
            <person name="Gerhold R.W."/>
            <person name="Richards J.E."/>
            <person name="Wolf T.M."/>
        </authorList>
    </citation>
    <scope>NUCLEOTIDE SEQUENCE</scope>
    <source>
        <strain evidence="1">MNPRO001-30</strain>
        <tissue evidence="1">Meninges</tissue>
    </source>
</reference>
<evidence type="ECO:0000313" key="2">
    <source>
        <dbReference type="Proteomes" id="UP001196413"/>
    </source>
</evidence>
<accession>A0AAD5QXB4</accession>
<proteinExistence type="predicted"/>
<dbReference type="EMBL" id="JAHQIW010004732">
    <property type="protein sequence ID" value="KAJ1363461.1"/>
    <property type="molecule type" value="Genomic_DNA"/>
</dbReference>
<protein>
    <recommendedName>
        <fullName evidence="3">Reverse transcriptase domain-containing protein</fullName>
    </recommendedName>
</protein>
<sequence length="144" mass="16698">MFLDRLRNANPNKYVMESFDVTALYTSLSNDFAMQATHELLIQHQGAVNIFFPNLKEEEWNRIRSEFIRIKHQTNALRKKQRKTLLRNAVAGVKTFQSDATNRNTKKSPSEATTIMKPLERFPSCAISKNLFFCPLPMYVLRAS</sequence>
<dbReference type="AlphaFoldDB" id="A0AAD5QXB4"/>
<name>A0AAD5QXB4_PARTN</name>
<gene>
    <name evidence="1" type="ORF">KIN20_023334</name>
</gene>
<comment type="caution">
    <text evidence="1">The sequence shown here is derived from an EMBL/GenBank/DDBJ whole genome shotgun (WGS) entry which is preliminary data.</text>
</comment>
<evidence type="ECO:0000313" key="1">
    <source>
        <dbReference type="EMBL" id="KAJ1363461.1"/>
    </source>
</evidence>
<organism evidence="1 2">
    <name type="scientific">Parelaphostrongylus tenuis</name>
    <name type="common">Meningeal worm</name>
    <dbReference type="NCBI Taxonomy" id="148309"/>
    <lineage>
        <taxon>Eukaryota</taxon>
        <taxon>Metazoa</taxon>
        <taxon>Ecdysozoa</taxon>
        <taxon>Nematoda</taxon>
        <taxon>Chromadorea</taxon>
        <taxon>Rhabditida</taxon>
        <taxon>Rhabditina</taxon>
        <taxon>Rhabditomorpha</taxon>
        <taxon>Strongyloidea</taxon>
        <taxon>Metastrongylidae</taxon>
        <taxon>Parelaphostrongylus</taxon>
    </lineage>
</organism>
<evidence type="ECO:0008006" key="3">
    <source>
        <dbReference type="Google" id="ProtNLM"/>
    </source>
</evidence>